<dbReference type="AlphaFoldDB" id="A0A4R6VAH7"/>
<gene>
    <name evidence="1" type="ORF">EDC45_1770</name>
</gene>
<sequence length="71" mass="7948">MLFLYCDEIPWVIVPKKTAESKGRAIIGLIGIINLSLFSRHTKSNPTYKLYVGEGGTKYDMDHVFLGGKCL</sequence>
<keyword evidence="2" id="KW-1185">Reference proteome</keyword>
<protein>
    <submittedName>
        <fullName evidence="1">Uncharacterized protein</fullName>
    </submittedName>
</protein>
<comment type="caution">
    <text evidence="1">The sequence shown here is derived from an EMBL/GenBank/DDBJ whole genome shotgun (WGS) entry which is preliminary data.</text>
</comment>
<proteinExistence type="predicted"/>
<organism evidence="1 2">
    <name type="scientific">Mesocricetibacter intestinalis</name>
    <dbReference type="NCBI Taxonomy" id="1521930"/>
    <lineage>
        <taxon>Bacteria</taxon>
        <taxon>Pseudomonadati</taxon>
        <taxon>Pseudomonadota</taxon>
        <taxon>Gammaproteobacteria</taxon>
        <taxon>Pasteurellales</taxon>
        <taxon>Pasteurellaceae</taxon>
        <taxon>Mesocricetibacter</taxon>
    </lineage>
</organism>
<reference evidence="1 2" key="1">
    <citation type="submission" date="2019-03" db="EMBL/GenBank/DDBJ databases">
        <title>Genomic Encyclopedia of Type Strains, Phase IV (KMG-IV): sequencing the most valuable type-strain genomes for metagenomic binning, comparative biology and taxonomic classification.</title>
        <authorList>
            <person name="Goeker M."/>
        </authorList>
    </citation>
    <scope>NUCLEOTIDE SEQUENCE [LARGE SCALE GENOMIC DNA]</scope>
    <source>
        <strain evidence="1 2">DSM 28403</strain>
    </source>
</reference>
<name>A0A4R6VAH7_9PAST</name>
<dbReference type="Proteomes" id="UP000295657">
    <property type="component" value="Unassembled WGS sequence"/>
</dbReference>
<accession>A0A4R6VAH7</accession>
<evidence type="ECO:0000313" key="1">
    <source>
        <dbReference type="EMBL" id="TDQ56811.1"/>
    </source>
</evidence>
<evidence type="ECO:0000313" key="2">
    <source>
        <dbReference type="Proteomes" id="UP000295657"/>
    </source>
</evidence>
<dbReference type="EMBL" id="SNYQ01000008">
    <property type="protein sequence ID" value="TDQ56811.1"/>
    <property type="molecule type" value="Genomic_DNA"/>
</dbReference>